<feature type="region of interest" description="Disordered" evidence="1">
    <location>
        <begin position="25"/>
        <end position="53"/>
    </location>
</feature>
<dbReference type="EMBL" id="JBHSMT010000013">
    <property type="protein sequence ID" value="MFC5474221.1"/>
    <property type="molecule type" value="Genomic_DNA"/>
</dbReference>
<reference evidence="3" key="1">
    <citation type="journal article" date="2019" name="Int. J. Syst. Evol. Microbiol.">
        <title>The Global Catalogue of Microorganisms (GCM) 10K type strain sequencing project: providing services to taxonomists for standard genome sequencing and annotation.</title>
        <authorList>
            <consortium name="The Broad Institute Genomics Platform"/>
            <consortium name="The Broad Institute Genome Sequencing Center for Infectious Disease"/>
            <person name="Wu L."/>
            <person name="Ma J."/>
        </authorList>
    </citation>
    <scope>NUCLEOTIDE SEQUENCE [LARGE SCALE GENOMIC DNA]</scope>
    <source>
        <strain evidence="3">JCM 17066</strain>
    </source>
</reference>
<accession>A0ABW0M9H8</accession>
<proteinExistence type="predicted"/>
<comment type="caution">
    <text evidence="2">The sequence shown here is derived from an EMBL/GenBank/DDBJ whole genome shotgun (WGS) entry which is preliminary data.</text>
</comment>
<gene>
    <name evidence="2" type="ORF">ACFPM8_09645</name>
</gene>
<name>A0ABW0M9H8_9BURK</name>
<sequence length="152" mass="16276">MVTKKPVKRVIKKTADVSAKLVKSAPKAALKPISKPAPKAKPASAPASPAKSVVAKPVLPAPKPALSIKPQPEQKVKIKKEKLVRDSFTMPADEYQVLGEVKKTFLKAGLAVKKSELLRVGVALIRKLDLDDLKLAVASLPPVKAGRPKKEK</sequence>
<dbReference type="Proteomes" id="UP001596045">
    <property type="component" value="Unassembled WGS sequence"/>
</dbReference>
<organism evidence="2 3">
    <name type="scientific">Paraherbaspirillum soli</name>
    <dbReference type="NCBI Taxonomy" id="631222"/>
    <lineage>
        <taxon>Bacteria</taxon>
        <taxon>Pseudomonadati</taxon>
        <taxon>Pseudomonadota</taxon>
        <taxon>Betaproteobacteria</taxon>
        <taxon>Burkholderiales</taxon>
        <taxon>Oxalobacteraceae</taxon>
        <taxon>Paraherbaspirillum</taxon>
    </lineage>
</organism>
<protein>
    <submittedName>
        <fullName evidence="2">Uncharacterized protein</fullName>
    </submittedName>
</protein>
<evidence type="ECO:0000313" key="2">
    <source>
        <dbReference type="EMBL" id="MFC5474221.1"/>
    </source>
</evidence>
<evidence type="ECO:0000313" key="3">
    <source>
        <dbReference type="Proteomes" id="UP001596045"/>
    </source>
</evidence>
<keyword evidence="3" id="KW-1185">Reference proteome</keyword>
<evidence type="ECO:0000256" key="1">
    <source>
        <dbReference type="SAM" id="MobiDB-lite"/>
    </source>
</evidence>
<dbReference type="RefSeq" id="WP_378997289.1">
    <property type="nucleotide sequence ID" value="NZ_JBHSMT010000013.1"/>
</dbReference>